<evidence type="ECO:0000256" key="4">
    <source>
        <dbReference type="ARBA" id="ARBA00013352"/>
    </source>
</evidence>
<feature type="domain" description="Helicase C-terminal" evidence="19">
    <location>
        <begin position="1921"/>
        <end position="2098"/>
    </location>
</feature>
<dbReference type="CDD" id="cd20379">
    <property type="entry name" value="Tudor_dTUD-like"/>
    <property type="match status" value="1"/>
</dbReference>
<dbReference type="Pfam" id="PF21010">
    <property type="entry name" value="HA2_C"/>
    <property type="match status" value="1"/>
</dbReference>
<dbReference type="InterPro" id="IPR011545">
    <property type="entry name" value="DEAD/DEAH_box_helicase_dom"/>
</dbReference>
<comment type="caution">
    <text evidence="20">The sequence shown here is derived from an EMBL/GenBank/DDBJ whole genome shotgun (WGS) entry which is preliminary data.</text>
</comment>
<evidence type="ECO:0000256" key="9">
    <source>
        <dbReference type="ARBA" id="ARBA00022801"/>
    </source>
</evidence>
<dbReference type="GO" id="GO:0030154">
    <property type="term" value="P:cell differentiation"/>
    <property type="evidence" value="ECO:0007669"/>
    <property type="project" value="UniProtKB-KW"/>
</dbReference>
<dbReference type="CDD" id="cd17917">
    <property type="entry name" value="DEXHc_RHA-like"/>
    <property type="match status" value="2"/>
</dbReference>
<comment type="subcellular location">
    <subcellularLocation>
        <location evidence="1">Cytoplasm</location>
    </subcellularLocation>
</comment>
<dbReference type="Pfam" id="PF00270">
    <property type="entry name" value="DEAD"/>
    <property type="match status" value="2"/>
</dbReference>
<dbReference type="Gene3D" id="2.30.30.140">
    <property type="match status" value="2"/>
</dbReference>
<dbReference type="GO" id="GO:0016787">
    <property type="term" value="F:hydrolase activity"/>
    <property type="evidence" value="ECO:0007669"/>
    <property type="project" value="UniProtKB-KW"/>
</dbReference>
<feature type="compositionally biased region" description="Low complexity" evidence="16">
    <location>
        <begin position="1513"/>
        <end position="1531"/>
    </location>
</feature>
<dbReference type="InterPro" id="IPR001650">
    <property type="entry name" value="Helicase_C-like"/>
</dbReference>
<dbReference type="SMART" id="SM00847">
    <property type="entry name" value="HA2"/>
    <property type="match status" value="2"/>
</dbReference>
<comment type="catalytic activity">
    <reaction evidence="15">
        <text>ATP + H2O = ADP + phosphate + H(+)</text>
        <dbReference type="Rhea" id="RHEA:13065"/>
        <dbReference type="ChEBI" id="CHEBI:15377"/>
        <dbReference type="ChEBI" id="CHEBI:15378"/>
        <dbReference type="ChEBI" id="CHEBI:30616"/>
        <dbReference type="ChEBI" id="CHEBI:43474"/>
        <dbReference type="ChEBI" id="CHEBI:456216"/>
        <dbReference type="EC" id="3.6.4.13"/>
    </reaction>
</comment>
<feature type="compositionally biased region" description="Polar residues" evidence="16">
    <location>
        <begin position="1583"/>
        <end position="1592"/>
    </location>
</feature>
<dbReference type="PROSITE" id="PS50304">
    <property type="entry name" value="TUDOR"/>
    <property type="match status" value="1"/>
</dbReference>
<feature type="domain" description="Tudor" evidence="17">
    <location>
        <begin position="2441"/>
        <end position="2499"/>
    </location>
</feature>
<dbReference type="InterPro" id="IPR007502">
    <property type="entry name" value="Helicase-assoc_dom"/>
</dbReference>
<dbReference type="SMART" id="SM00487">
    <property type="entry name" value="DEXDc"/>
    <property type="match status" value="2"/>
</dbReference>
<evidence type="ECO:0000256" key="15">
    <source>
        <dbReference type="ARBA" id="ARBA00047984"/>
    </source>
</evidence>
<dbReference type="Proteomes" id="UP000094527">
    <property type="component" value="Unassembled WGS sequence"/>
</dbReference>
<keyword evidence="8" id="KW-0221">Differentiation</keyword>
<dbReference type="SMART" id="SM00490">
    <property type="entry name" value="HELICc"/>
    <property type="match status" value="2"/>
</dbReference>
<feature type="domain" description="Helicase ATP-binding" evidence="18">
    <location>
        <begin position="1676"/>
        <end position="1847"/>
    </location>
</feature>
<dbReference type="EC" id="3.6.4.13" evidence="3"/>
<evidence type="ECO:0000259" key="18">
    <source>
        <dbReference type="PROSITE" id="PS51192"/>
    </source>
</evidence>
<sequence>MASNEGGKLPITNFFGFGNKQLPKMVTPSSTMAMRQPDNLDGWSVSPPQETENEFAYVKAHAETRQQLINNARFAGHRNENFSSGSQVPEERRERGRGRGHTRGRGGDRGRGASRGGGASRGNRSSVGKSIFGTVPDNRTSDLDVYLKYDFDKRMFDTSQLVINRMREKIITHLSENQIMIIEGFTGCGKTTQVPQFILDDAVAHNEGCRIVVTQPRRIAAISVANRVGAERNWRVGGLVGYQVGMDKRVSDDTRLTYMTTGVLLQLLIARKSLNEWTHIIIDEVHERDLDTDLLLLVINKLMVDTRNDATKIILMSATLNRDKFASYFPLWDSQKDACACVSVDLPNQYPVTEYYLDDVASLAGYQNINMEGLEEPKVHPECYEIAEKIIEGLDMAEVKDLPGPGGSGNARGAVLVFLPGLLEIETFYKVLTEISSLRSASDDPMKQTQWQVLPLHSSITNEEQQRVFIPAKKGYRKIILATNIAESSITVPDIKYVIDFCLTKSLSCDRTTNYTCLRLEWASKNQCIQRRGRCGRVAAGLVYRMVTRKFYETLEQECQPEMLKSSLESVVLQVKLLDMGTPENVLSWAVDPPSSSLISRAVANLKEIGALTINAGGKYDVYDGDLTFVGRVLSRLPIDIRLGRLILLGHVFDCLEETVIIAAGLSVKTPFAYPYSKRLDAYLSKLNWTAQSFSDCMALLNLYTNWYHRHQSRDFLGFADEKAWARTYFVQLTSLREMKVLVDELYKRLTLCGIELLPSSRGGEDQSLILKLVIAGGFYPNYFNRARPNPKDYQKEIFKDVAGKDPFSSVVFQGFPLEQPGDLYKKTIVRHVAFQNSIPSIEFHGSKVVVTFDSRGDRLGPICSAVYRAVKLRQLRHTITFATPSRDEAYGMINSAKMKMDLAEVVSSPRQLLMPSLQVRSFQAIITHIESPMEFFIIRKVDEEAAREIVDTITKIRLSLKGITRDLCFPGQLCIVFVKGKFFRARIDSEKYNGDELMVYLIDRGMTMWIRRNYVYRADRNVCDVDLHLKPALAIKCRLSGIRAAVRNGCVWTTEAQRAFENYCAQSKNQVFIDIYSIVECTIAAQIKNTEQSVSVNDVLVEKKYADVAPEQMASKENNNIRERVYADSKNELSTAFSALEVQQNKCVIPQRLMDPPIIEKEPEQLAVLRGPHNPLEMVFTSLCRSAHMKQVITDGSSTNSVVLDQDPTNPSSRLLIAANVAIAARSGNILARETTVMPPIPGLCGLLSMLFCPKLEFRVDPDYTTYTGCLTGLGIDPENGQSVYRDHDMEVVFDTVIDNRDIALVNSVRSSMNYILTERARHTDIQNLRIRLRRESLSLLERQRSSMDEVWPEQPHEWNMLDPARLRYASKSKESGTVFPLHPHVALEEKQEGIDVPMNRNMYFCESNAQGVHHGPPIKVEPGTSSSSREQSTSRKRPRDSDEHSDDEGRPTIRIKTEPELYDHDEDFDEPKTPPVPRGFEEREVKQEVNDAGSNVDETIPQENERVRTNGAEPAAAQAESSSQQGSSPFSGHKSKTTPGTSKAKEATPIANFFSFGDKPQMQATLPNSVKAEIQVKSATLPQKAHYNSHTAEEETNYGGDDGKTKIKPIPLPMKKEGSDSDASDDESSRPTDDSNPRISRYFQRSNVYKKYPFDKRRVDPTRLAVYEKKSLILSQLEVARVIIVEGFTGCGKTTQVPQYILDKCKEDDRVCNIVVTQPRKIAAISVARRVCHEREWSLGSVVGYQVGMETKTDRNDTLLTFMTTGVLLQKLIGSKSLKEFTHIIIDEVHERDLESDLLLLIIKKIMAADRNGRESHVKLILMSATINTRQFEDYFLFGDENEQIRPRVVKIPFIPQHKVEELYLEDLLSHKTDLLETIRSNLDRNKAAIQEEIYDVAVNTIISLDNLERSKNPDPRLRGRNIYPTHRGAVLVFLPGIEEIRSLAKALDTAQKDSPDNADQDANFFKWTILTLHSSITSSDQDKVFQPSLPKYRKIILSTNIAESSVTVPDIAYVIDFCLTKSLCIDQATNYTTLRLMWASQSQCVQRRGRTGRVAEGKAYRLVGRSFYHALDMQIEPEMRRSNLETVILMCKRFDLDSPVGLLTDALDRPNLSGIERAISTLKELGALTVEMKDKSTGRLKYETCDGDLTFLGKIMSHLPIPQQCTRLIMLGHAFGVMNEAVIIAAALSGKTPFLSGFREQIDVYMRKMDHAQKSFSDLFALYHLYQHWICNFAESGDMSGRNKNFRERAWAQGARVHLQALRDIKSTSEVLWERLKRHNIKNSYVVSANADPMELTQEQGIFLKMAIAGAFYPNYFLRRRPDVKEFERTANRDLNGLDVHRTIFFKGWPQGLEGKFKDYEVQELQKWEGIRRSRRINVCPKQVTLPPVRINQVKVQVQHIVSPSQFWVVFNINSGQMQQIERSIHENQYAITLPRSKCVPNGFCLAPFENVYYRAKIIRVFNNGQSCLVYFVDYGNTNLVQTSCLNDFPPTLRTLGIHEMPCMAVEARLSQLKPNTIHGLHWSPEAVSRIKDFCSRAHQLEMKIYSINQSVVAGELFGSGPDGKGRCSLNELLQMKDKDVGGKQLGEPARETYLSEKNHERRVRGSFMDQEEENAVNYEQIGDPLDLDFIDPPRENLQMPVSLKGPWSPLEMTFQALVQSSNTKQVRIDNNSVNSVLLDHEPTAPTSRMLVAANVTITDKSQSITARDSTVMAPVPGILSLVSMIFAPKVELRVDPQLSRYTGVLCGCGVTPTNRDLPVHPDNDMEIVFDTEIDDDDIDLINKIRFQLNLILGSTGTVNIAACHKQLGLDLVKLMQKQRNKIDEEIWPQEEYVWNRIDPAYLNNKITHSMTFKPQDIFQPHSKVFLNKVVTEEIKWNLGY</sequence>
<evidence type="ECO:0000256" key="1">
    <source>
        <dbReference type="ARBA" id="ARBA00004496"/>
    </source>
</evidence>
<keyword evidence="10 20" id="KW-0347">Helicase</keyword>
<keyword evidence="14" id="KW-0469">Meiosis</keyword>
<keyword evidence="6" id="KW-0963">Cytoplasm</keyword>
<dbReference type="SMART" id="SM00333">
    <property type="entry name" value="TUDOR"/>
    <property type="match status" value="2"/>
</dbReference>
<proteinExistence type="inferred from homology"/>
<protein>
    <recommendedName>
        <fullName evidence="4">Probable ATP-dependent RNA helicase spindle-E</fullName>
        <ecNumber evidence="3">3.6.4.13</ecNumber>
    </recommendedName>
</protein>
<evidence type="ECO:0000313" key="20">
    <source>
        <dbReference type="EMBL" id="ODN04338.1"/>
    </source>
</evidence>
<feature type="region of interest" description="Disordered" evidence="16">
    <location>
        <begin position="73"/>
        <end position="134"/>
    </location>
</feature>
<evidence type="ECO:0000313" key="21">
    <source>
        <dbReference type="Proteomes" id="UP000094527"/>
    </source>
</evidence>
<dbReference type="Pfam" id="PF00567">
    <property type="entry name" value="TUDOR"/>
    <property type="match status" value="2"/>
</dbReference>
<evidence type="ECO:0000256" key="11">
    <source>
        <dbReference type="ARBA" id="ARBA00022840"/>
    </source>
</evidence>
<feature type="compositionally biased region" description="Basic and acidic residues" evidence="16">
    <location>
        <begin position="1441"/>
        <end position="1464"/>
    </location>
</feature>
<evidence type="ECO:0000259" key="19">
    <source>
        <dbReference type="PROSITE" id="PS51194"/>
    </source>
</evidence>
<evidence type="ECO:0000256" key="10">
    <source>
        <dbReference type="ARBA" id="ARBA00022806"/>
    </source>
</evidence>
<feature type="compositionally biased region" description="Basic residues" evidence="16">
    <location>
        <begin position="95"/>
        <end position="104"/>
    </location>
</feature>
<dbReference type="InterPro" id="IPR035437">
    <property type="entry name" value="SNase_OB-fold_sf"/>
</dbReference>
<evidence type="ECO:0000256" key="8">
    <source>
        <dbReference type="ARBA" id="ARBA00022782"/>
    </source>
</evidence>
<evidence type="ECO:0000256" key="2">
    <source>
        <dbReference type="ARBA" id="ARBA00008792"/>
    </source>
</evidence>
<dbReference type="Gene3D" id="2.40.50.90">
    <property type="match status" value="2"/>
</dbReference>
<evidence type="ECO:0000256" key="13">
    <source>
        <dbReference type="ARBA" id="ARBA00023158"/>
    </source>
</evidence>
<evidence type="ECO:0000256" key="6">
    <source>
        <dbReference type="ARBA" id="ARBA00022490"/>
    </source>
</evidence>
<dbReference type="PANTHER" id="PTHR18934:SF113">
    <property type="entry name" value="ATP-DEPENDENT RNA HELICASE TDRD9"/>
    <property type="match status" value="1"/>
</dbReference>
<dbReference type="GO" id="GO:0005737">
    <property type="term" value="C:cytoplasm"/>
    <property type="evidence" value="ECO:0007669"/>
    <property type="project" value="UniProtKB-SubCell"/>
</dbReference>
<keyword evidence="13" id="KW-0943">RNA-mediated gene silencing</keyword>
<dbReference type="CDD" id="cd18791">
    <property type="entry name" value="SF2_C_RHA"/>
    <property type="match status" value="2"/>
</dbReference>
<dbReference type="InterPro" id="IPR027417">
    <property type="entry name" value="P-loop_NTPase"/>
</dbReference>
<dbReference type="PROSITE" id="PS51192">
    <property type="entry name" value="HELICASE_ATP_BIND_1"/>
    <property type="match status" value="2"/>
</dbReference>
<name>A0A1D2NGF2_ORCCI</name>
<keyword evidence="21" id="KW-1185">Reference proteome</keyword>
<gene>
    <name evidence="20" type="ORF">Ocin01_02355</name>
</gene>
<dbReference type="PROSITE" id="PS51194">
    <property type="entry name" value="HELICASE_CTER"/>
    <property type="match status" value="2"/>
</dbReference>
<dbReference type="GO" id="GO:0005524">
    <property type="term" value="F:ATP binding"/>
    <property type="evidence" value="ECO:0007669"/>
    <property type="project" value="UniProtKB-KW"/>
</dbReference>
<dbReference type="GO" id="GO:0003723">
    <property type="term" value="F:RNA binding"/>
    <property type="evidence" value="ECO:0007669"/>
    <property type="project" value="TreeGrafter"/>
</dbReference>
<dbReference type="PANTHER" id="PTHR18934">
    <property type="entry name" value="ATP-DEPENDENT RNA HELICASE"/>
    <property type="match status" value="1"/>
</dbReference>
<keyword evidence="11" id="KW-0067">ATP-binding</keyword>
<keyword evidence="7" id="KW-0547">Nucleotide-binding</keyword>
<evidence type="ECO:0000256" key="16">
    <source>
        <dbReference type="SAM" id="MobiDB-lite"/>
    </source>
</evidence>
<dbReference type="STRING" id="48709.A0A1D2NGF2"/>
<dbReference type="Pfam" id="PF00271">
    <property type="entry name" value="Helicase_C"/>
    <property type="match status" value="2"/>
</dbReference>
<evidence type="ECO:0000259" key="17">
    <source>
        <dbReference type="PROSITE" id="PS50304"/>
    </source>
</evidence>
<feature type="region of interest" description="Disordered" evidence="16">
    <location>
        <begin position="1583"/>
        <end position="1642"/>
    </location>
</feature>
<dbReference type="GO" id="GO:0051321">
    <property type="term" value="P:meiotic cell cycle"/>
    <property type="evidence" value="ECO:0007669"/>
    <property type="project" value="UniProtKB-KW"/>
</dbReference>
<feature type="domain" description="Helicase ATP-binding" evidence="18">
    <location>
        <begin position="171"/>
        <end position="338"/>
    </location>
</feature>
<feature type="compositionally biased region" description="Basic and acidic residues" evidence="16">
    <location>
        <begin position="1481"/>
        <end position="1491"/>
    </location>
</feature>
<evidence type="ECO:0000256" key="3">
    <source>
        <dbReference type="ARBA" id="ARBA00012552"/>
    </source>
</evidence>
<feature type="region of interest" description="Disordered" evidence="16">
    <location>
        <begin position="1410"/>
        <end position="1556"/>
    </location>
</feature>
<evidence type="ECO:0000256" key="12">
    <source>
        <dbReference type="ARBA" id="ARBA00022871"/>
    </source>
</evidence>
<dbReference type="SUPFAM" id="SSF63748">
    <property type="entry name" value="Tudor/PWWP/MBT"/>
    <property type="match status" value="2"/>
</dbReference>
<dbReference type="InterPro" id="IPR002999">
    <property type="entry name" value="Tudor"/>
</dbReference>
<feature type="compositionally biased region" description="Basic and acidic residues" evidence="16">
    <location>
        <begin position="1629"/>
        <end position="1638"/>
    </location>
</feature>
<dbReference type="EMBL" id="LJIJ01000047">
    <property type="protein sequence ID" value="ODN04338.1"/>
    <property type="molecule type" value="Genomic_DNA"/>
</dbReference>
<keyword evidence="5" id="KW-0217">Developmental protein</keyword>
<reference evidence="20 21" key="1">
    <citation type="journal article" date="2016" name="Genome Biol. Evol.">
        <title>Gene Family Evolution Reflects Adaptation to Soil Environmental Stressors in the Genome of the Collembolan Orchesella cincta.</title>
        <authorList>
            <person name="Faddeeva-Vakhrusheva A."/>
            <person name="Derks M.F."/>
            <person name="Anvar S.Y."/>
            <person name="Agamennone V."/>
            <person name="Suring W."/>
            <person name="Smit S."/>
            <person name="van Straalen N.M."/>
            <person name="Roelofs D."/>
        </authorList>
    </citation>
    <scope>NUCLEOTIDE SEQUENCE [LARGE SCALE GENOMIC DNA]</scope>
    <source>
        <tissue evidence="20">Mixed pool</tissue>
    </source>
</reference>
<dbReference type="GO" id="GO:0007283">
    <property type="term" value="P:spermatogenesis"/>
    <property type="evidence" value="ECO:0007669"/>
    <property type="project" value="UniProtKB-KW"/>
</dbReference>
<dbReference type="OrthoDB" id="66977at2759"/>
<dbReference type="SUPFAM" id="SSF52540">
    <property type="entry name" value="P-loop containing nucleoside triphosphate hydrolases"/>
    <property type="match status" value="2"/>
</dbReference>
<organism evidence="20 21">
    <name type="scientific">Orchesella cincta</name>
    <name type="common">Springtail</name>
    <name type="synonym">Podura cincta</name>
    <dbReference type="NCBI Taxonomy" id="48709"/>
    <lineage>
        <taxon>Eukaryota</taxon>
        <taxon>Metazoa</taxon>
        <taxon>Ecdysozoa</taxon>
        <taxon>Arthropoda</taxon>
        <taxon>Hexapoda</taxon>
        <taxon>Collembola</taxon>
        <taxon>Entomobryomorpha</taxon>
        <taxon>Entomobryoidea</taxon>
        <taxon>Orchesellidae</taxon>
        <taxon>Orchesellinae</taxon>
        <taxon>Orchesella</taxon>
    </lineage>
</organism>
<dbReference type="Gene3D" id="3.40.50.300">
    <property type="entry name" value="P-loop containing nucleotide triphosphate hydrolases"/>
    <property type="match status" value="4"/>
</dbReference>
<keyword evidence="9" id="KW-0378">Hydrolase</keyword>
<accession>A0A1D2NGF2</accession>
<dbReference type="InterPro" id="IPR014001">
    <property type="entry name" value="Helicase_ATP-bd"/>
</dbReference>
<evidence type="ECO:0000256" key="14">
    <source>
        <dbReference type="ARBA" id="ARBA00023254"/>
    </source>
</evidence>
<comment type="similarity">
    <text evidence="2">Belongs to the DEAD box helicase family. DEAH subfamily.</text>
</comment>
<keyword evidence="12" id="KW-0744">Spermatogenesis</keyword>
<dbReference type="Gene3D" id="1.20.120.1080">
    <property type="match status" value="2"/>
</dbReference>
<evidence type="ECO:0000256" key="7">
    <source>
        <dbReference type="ARBA" id="ARBA00022741"/>
    </source>
</evidence>
<dbReference type="GO" id="GO:0031047">
    <property type="term" value="P:regulatory ncRNA-mediated gene silencing"/>
    <property type="evidence" value="ECO:0007669"/>
    <property type="project" value="UniProtKB-KW"/>
</dbReference>
<evidence type="ECO:0000256" key="5">
    <source>
        <dbReference type="ARBA" id="ARBA00022473"/>
    </source>
</evidence>
<feature type="domain" description="Helicase C-terminal" evidence="19">
    <location>
        <begin position="389"/>
        <end position="579"/>
    </location>
</feature>
<dbReference type="GO" id="GO:0003724">
    <property type="term" value="F:RNA helicase activity"/>
    <property type="evidence" value="ECO:0007669"/>
    <property type="project" value="UniProtKB-EC"/>
</dbReference>